<evidence type="ECO:0000259" key="8">
    <source>
        <dbReference type="Pfam" id="PF22641"/>
    </source>
</evidence>
<dbReference type="Gene3D" id="3.90.600.20">
    <property type="match status" value="1"/>
</dbReference>
<evidence type="ECO:0000259" key="7">
    <source>
        <dbReference type="Pfam" id="PF08489"/>
    </source>
</evidence>
<dbReference type="PANTHER" id="PTHR40705">
    <property type="entry name" value="TRNA(ILE2) 2-AGMATINYLCYTIDINE SYNTHETASE TIAS"/>
    <property type="match status" value="1"/>
</dbReference>
<dbReference type="InterPro" id="IPR013696">
    <property type="entry name" value="TiaS_FLD"/>
</dbReference>
<feature type="domain" description="TiaS C-terminal zinc ribbon" evidence="9">
    <location>
        <begin position="344"/>
        <end position="385"/>
    </location>
</feature>
<keyword evidence="4 6" id="KW-0547">Nucleotide-binding</keyword>
<dbReference type="InterPro" id="IPR053870">
    <property type="entry name" value="TiaS-like_TCKD"/>
</dbReference>
<evidence type="ECO:0000256" key="1">
    <source>
        <dbReference type="ARBA" id="ARBA00022490"/>
    </source>
</evidence>
<comment type="similarity">
    <text evidence="6">Belongs to the TiaS family.</text>
</comment>
<dbReference type="InterPro" id="IPR055394">
    <property type="entry name" value="Zn_ribbon_TiaS"/>
</dbReference>
<dbReference type="Pfam" id="PF22641">
    <property type="entry name" value="TiaS_TCKD"/>
    <property type="match status" value="1"/>
</dbReference>
<gene>
    <name evidence="6" type="primary">tiaS</name>
    <name evidence="10" type="ORF">GCM10007116_19370</name>
</gene>
<dbReference type="HAMAP" id="MF_01892">
    <property type="entry name" value="tRNA_Ile2_agm2C_synt"/>
    <property type="match status" value="1"/>
</dbReference>
<dbReference type="EC" id="6.3.4.22" evidence="6"/>
<comment type="caution">
    <text evidence="10">The sequence shown here is derived from an EMBL/GenBank/DDBJ whole genome shotgun (WGS) entry which is preliminary data.</text>
</comment>
<comment type="subcellular location">
    <subcellularLocation>
        <location evidence="6">Cytoplasm</location>
    </subcellularLocation>
</comment>
<evidence type="ECO:0000259" key="9">
    <source>
        <dbReference type="Pfam" id="PF23783"/>
    </source>
</evidence>
<dbReference type="Gene3D" id="2.40.50.1010">
    <property type="match status" value="1"/>
</dbReference>
<feature type="domain" description="TiaS-like TCKD" evidence="8">
    <location>
        <begin position="5"/>
        <end position="61"/>
    </location>
</feature>
<keyword evidence="5 6" id="KW-0067">ATP-binding</keyword>
<dbReference type="AlphaFoldDB" id="A0A830H1D9"/>
<dbReference type="GO" id="GO:0005524">
    <property type="term" value="F:ATP binding"/>
    <property type="evidence" value="ECO:0007669"/>
    <property type="project" value="UniProtKB-KW"/>
</dbReference>
<dbReference type="EMBL" id="BMQS01000022">
    <property type="protein sequence ID" value="GGU02432.1"/>
    <property type="molecule type" value="Genomic_DNA"/>
</dbReference>
<comment type="function">
    <text evidence="6">ATP-dependent agmatine transferase that catalyzes the formation of 2-agmatinylcytidine (agm2C) at the wobble position (C34) of tRNA(Ile2), converting the codon specificity from AUG to AUA.</text>
</comment>
<protein>
    <recommendedName>
        <fullName evidence="6">tRNA(Ile2) 2-agmatinylcytidine synthetase TiaS</fullName>
        <shortName evidence="6">tRNA(Ile2)-agm2C synthetase</shortName>
        <ecNumber evidence="6">6.3.4.22</ecNumber>
    </recommendedName>
    <alternativeName>
        <fullName evidence="6">tRNA(Ile2) agmatidine synthetase</fullName>
    </alternativeName>
</protein>
<dbReference type="InterPro" id="IPR024913">
    <property type="entry name" value="tRNA_Ile2__agm2C_synt"/>
</dbReference>
<comment type="catalytic activity">
    <reaction evidence="6">
        <text>cytidine(34) in tRNA(Ile2) + agmatine + ATP + H2O = 2-agmatinylcytidine(34) in tRNA(Ile2) + AMP + 2 phosphate + 2 H(+)</text>
        <dbReference type="Rhea" id="RHEA:43608"/>
        <dbReference type="Rhea" id="RHEA-COMP:10625"/>
        <dbReference type="Rhea" id="RHEA-COMP:10626"/>
        <dbReference type="ChEBI" id="CHEBI:15377"/>
        <dbReference type="ChEBI" id="CHEBI:15378"/>
        <dbReference type="ChEBI" id="CHEBI:30616"/>
        <dbReference type="ChEBI" id="CHEBI:43474"/>
        <dbReference type="ChEBI" id="CHEBI:58145"/>
        <dbReference type="ChEBI" id="CHEBI:82748"/>
        <dbReference type="ChEBI" id="CHEBI:83545"/>
        <dbReference type="ChEBI" id="CHEBI:456215"/>
        <dbReference type="EC" id="6.3.4.22"/>
    </reaction>
</comment>
<feature type="domain" description="TiaS FLD" evidence="7">
    <location>
        <begin position="139"/>
        <end position="250"/>
    </location>
</feature>
<dbReference type="GO" id="GO:0002101">
    <property type="term" value="P:tRNA wobble cytosine modification"/>
    <property type="evidence" value="ECO:0007669"/>
    <property type="project" value="UniProtKB-UniRule"/>
</dbReference>
<accession>A0A830H1D9</accession>
<evidence type="ECO:0000256" key="6">
    <source>
        <dbReference type="HAMAP-Rule" id="MF_01892"/>
    </source>
</evidence>
<keyword evidence="3 6" id="KW-0819">tRNA processing</keyword>
<evidence type="ECO:0000256" key="2">
    <source>
        <dbReference type="ARBA" id="ARBA00022598"/>
    </source>
</evidence>
<dbReference type="GO" id="GO:0016879">
    <property type="term" value="F:ligase activity, forming carbon-nitrogen bonds"/>
    <property type="evidence" value="ECO:0007669"/>
    <property type="project" value="UniProtKB-UniRule"/>
</dbReference>
<sequence>MIVSIGLDDHDSPRGGCTTHFLFVLLRKFGLELVDLPYLVRLNPNIPWKTRGNASVRVRVRYEGDLLQLADLIWDETERYVNEVSQGYKYKRSPGLALIDEAFLGQWASRLYESAVTEVVLPEVARKLAAKHGAILRGGRGVIGALASMGFTSPYTYELIFYRRMEKWGTTRVIDEDQIRQLDSFFPLLFYNYDYVKRKPLVQSRGNDPVLMGIRGLSFELLNWIPSVINLHEEIDGYLIYKTNQHSDHHLLKPSSKPYGTIMEECEVNGISSLKGGDVLLNCSGRSVVAFKETRELNRAVSELRPGDRIIIVGAVRPSSRLSKIVELERMVVVELKSELLYENPTCPLCGASTESLGSRGGYRCRKCHHRFNGVRRAIEVHRGLSLGTYQAPLYRHLTRPLFLPGLSNGNLDG</sequence>
<dbReference type="PANTHER" id="PTHR40705:SF1">
    <property type="entry name" value="TRNA(ILE2) 2-AGMATINYLCYTIDINE SYNTHETASE TIAS"/>
    <property type="match status" value="1"/>
</dbReference>
<evidence type="ECO:0000313" key="11">
    <source>
        <dbReference type="Proteomes" id="UP000616143"/>
    </source>
</evidence>
<dbReference type="Proteomes" id="UP000616143">
    <property type="component" value="Unassembled WGS sequence"/>
</dbReference>
<evidence type="ECO:0000256" key="3">
    <source>
        <dbReference type="ARBA" id="ARBA00022694"/>
    </source>
</evidence>
<dbReference type="Gene3D" id="3.30.70.2200">
    <property type="match status" value="1"/>
</dbReference>
<name>A0A830H1D9_9CREN</name>
<dbReference type="RefSeq" id="WP_373286795.1">
    <property type="nucleotide sequence ID" value="NZ_BMQS01000022.1"/>
</dbReference>
<keyword evidence="1 6" id="KW-0963">Cytoplasm</keyword>
<dbReference type="Pfam" id="PF23783">
    <property type="entry name" value="Zn_ribbon_TiaS"/>
    <property type="match status" value="1"/>
</dbReference>
<reference evidence="10" key="2">
    <citation type="submission" date="2020-09" db="EMBL/GenBank/DDBJ databases">
        <authorList>
            <person name="Sun Q."/>
            <person name="Ohkuma M."/>
        </authorList>
    </citation>
    <scope>NUCLEOTIDE SEQUENCE</scope>
    <source>
        <strain evidence="10">JCM 31740</strain>
    </source>
</reference>
<evidence type="ECO:0000256" key="4">
    <source>
        <dbReference type="ARBA" id="ARBA00022741"/>
    </source>
</evidence>
<organism evidence="10 11">
    <name type="scientific">Sulfodiicoccus acidiphilus</name>
    <dbReference type="NCBI Taxonomy" id="1670455"/>
    <lineage>
        <taxon>Archaea</taxon>
        <taxon>Thermoproteota</taxon>
        <taxon>Thermoprotei</taxon>
        <taxon>Sulfolobales</taxon>
        <taxon>Sulfolobaceae</taxon>
        <taxon>Sulfodiicoccus</taxon>
    </lineage>
</organism>
<dbReference type="GO" id="GO:0005737">
    <property type="term" value="C:cytoplasm"/>
    <property type="evidence" value="ECO:0007669"/>
    <property type="project" value="UniProtKB-SubCell"/>
</dbReference>
<evidence type="ECO:0000256" key="5">
    <source>
        <dbReference type="ARBA" id="ARBA00022840"/>
    </source>
</evidence>
<proteinExistence type="inferred from homology"/>
<reference evidence="10" key="1">
    <citation type="journal article" date="2014" name="Int. J. Syst. Evol. Microbiol.">
        <title>Complete genome sequence of Corynebacterium casei LMG S-19264T (=DSM 44701T), isolated from a smear-ripened cheese.</title>
        <authorList>
            <consortium name="US DOE Joint Genome Institute (JGI-PGF)"/>
            <person name="Walter F."/>
            <person name="Albersmeier A."/>
            <person name="Kalinowski J."/>
            <person name="Ruckert C."/>
        </authorList>
    </citation>
    <scope>NUCLEOTIDE SEQUENCE</scope>
    <source>
        <strain evidence="10">JCM 31740</strain>
    </source>
</reference>
<dbReference type="Pfam" id="PF08489">
    <property type="entry name" value="TiaS_FLD"/>
    <property type="match status" value="1"/>
</dbReference>
<evidence type="ECO:0000313" key="10">
    <source>
        <dbReference type="EMBL" id="GGU02432.1"/>
    </source>
</evidence>
<keyword evidence="2 6" id="KW-0436">Ligase</keyword>